<evidence type="ECO:0000313" key="13">
    <source>
        <dbReference type="Proteomes" id="UP000095038"/>
    </source>
</evidence>
<comment type="subcellular location">
    <subcellularLocation>
        <location evidence="1">Membrane</location>
        <topology evidence="1">Single-pass type II membrane protein</topology>
    </subcellularLocation>
</comment>
<keyword evidence="5" id="KW-0812">Transmembrane</keyword>
<dbReference type="GeneID" id="30968803"/>
<dbReference type="SUPFAM" id="SSF53448">
    <property type="entry name" value="Nucleotide-diphospho-sugar transferases"/>
    <property type="match status" value="1"/>
</dbReference>
<feature type="region of interest" description="Disordered" evidence="11">
    <location>
        <begin position="1"/>
        <end position="22"/>
    </location>
</feature>
<proteinExistence type="inferred from homology"/>
<keyword evidence="7" id="KW-1133">Transmembrane helix</keyword>
<dbReference type="InterPro" id="IPR029044">
    <property type="entry name" value="Nucleotide-diphossugar_trans"/>
</dbReference>
<dbReference type="EMBL" id="KV454486">
    <property type="protein sequence ID" value="ODV59469.1"/>
    <property type="molecule type" value="Genomic_DNA"/>
</dbReference>
<dbReference type="PANTHER" id="PTHR31392">
    <property type="entry name" value="ALPHA-1,3-MANNOSYLTRANSFERASE MNN1-RELATED"/>
    <property type="match status" value="1"/>
</dbReference>
<dbReference type="Pfam" id="PF11051">
    <property type="entry name" value="Mannosyl_trans3"/>
    <property type="match status" value="1"/>
</dbReference>
<dbReference type="AlphaFoldDB" id="A0A1D2VCZ7"/>
<evidence type="ECO:0000256" key="10">
    <source>
        <dbReference type="SAM" id="Coils"/>
    </source>
</evidence>
<organism evidence="12 13">
    <name type="scientific">Ascoidea rubescens DSM 1968</name>
    <dbReference type="NCBI Taxonomy" id="1344418"/>
    <lineage>
        <taxon>Eukaryota</taxon>
        <taxon>Fungi</taxon>
        <taxon>Dikarya</taxon>
        <taxon>Ascomycota</taxon>
        <taxon>Saccharomycotina</taxon>
        <taxon>Saccharomycetes</taxon>
        <taxon>Ascoideaceae</taxon>
        <taxon>Ascoidea</taxon>
    </lineage>
</organism>
<dbReference type="Proteomes" id="UP000095038">
    <property type="component" value="Unassembled WGS sequence"/>
</dbReference>
<evidence type="ECO:0000256" key="6">
    <source>
        <dbReference type="ARBA" id="ARBA00022968"/>
    </source>
</evidence>
<comment type="similarity">
    <text evidence="2">Belongs to the MNN1/MNT family.</text>
</comment>
<feature type="compositionally biased region" description="Basic and acidic residues" evidence="11">
    <location>
        <begin position="1"/>
        <end position="12"/>
    </location>
</feature>
<evidence type="ECO:0000256" key="11">
    <source>
        <dbReference type="SAM" id="MobiDB-lite"/>
    </source>
</evidence>
<feature type="coiled-coil region" evidence="10">
    <location>
        <begin position="114"/>
        <end position="148"/>
    </location>
</feature>
<dbReference type="GO" id="GO:0006493">
    <property type="term" value="P:protein O-linked glycosylation"/>
    <property type="evidence" value="ECO:0007669"/>
    <property type="project" value="TreeGrafter"/>
</dbReference>
<evidence type="ECO:0000256" key="2">
    <source>
        <dbReference type="ARBA" id="ARBA00009105"/>
    </source>
</evidence>
<keyword evidence="10" id="KW-0175">Coiled coil</keyword>
<evidence type="ECO:0000256" key="3">
    <source>
        <dbReference type="ARBA" id="ARBA00022676"/>
    </source>
</evidence>
<evidence type="ECO:0000256" key="8">
    <source>
        <dbReference type="ARBA" id="ARBA00023136"/>
    </source>
</evidence>
<evidence type="ECO:0000256" key="5">
    <source>
        <dbReference type="ARBA" id="ARBA00022692"/>
    </source>
</evidence>
<name>A0A1D2VCZ7_9ASCO</name>
<keyword evidence="13" id="KW-1185">Reference proteome</keyword>
<evidence type="ECO:0000256" key="7">
    <source>
        <dbReference type="ARBA" id="ARBA00022989"/>
    </source>
</evidence>
<dbReference type="OrthoDB" id="430354at2759"/>
<reference evidence="13" key="1">
    <citation type="submission" date="2016-05" db="EMBL/GenBank/DDBJ databases">
        <title>Comparative genomics of biotechnologically important yeasts.</title>
        <authorList>
            <consortium name="DOE Joint Genome Institute"/>
            <person name="Riley R."/>
            <person name="Haridas S."/>
            <person name="Wolfe K.H."/>
            <person name="Lopes M.R."/>
            <person name="Hittinger C.T."/>
            <person name="Goker M."/>
            <person name="Salamov A."/>
            <person name="Wisecaver J."/>
            <person name="Long T.M."/>
            <person name="Aerts A.L."/>
            <person name="Barry K."/>
            <person name="Choi C."/>
            <person name="Clum A."/>
            <person name="Coughlan A.Y."/>
            <person name="Deshpande S."/>
            <person name="Douglass A.P."/>
            <person name="Hanson S.J."/>
            <person name="Klenk H.-P."/>
            <person name="Labutti K."/>
            <person name="Lapidus A."/>
            <person name="Lindquist E."/>
            <person name="Lipzen A."/>
            <person name="Meier-Kolthoff J.P."/>
            <person name="Ohm R.A."/>
            <person name="Otillar R.P."/>
            <person name="Pangilinan J."/>
            <person name="Peng Y."/>
            <person name="Rokas A."/>
            <person name="Rosa C.A."/>
            <person name="Scheuner C."/>
            <person name="Sibirny A.A."/>
            <person name="Slot J.C."/>
            <person name="Stielow J.B."/>
            <person name="Sun H."/>
            <person name="Kurtzman C.P."/>
            <person name="Blackwell M."/>
            <person name="Grigoriev I.V."/>
            <person name="Jeffries T.W."/>
        </authorList>
    </citation>
    <scope>NUCLEOTIDE SEQUENCE [LARGE SCALE GENOMIC DNA]</scope>
    <source>
        <strain evidence="13">DSM 1968</strain>
    </source>
</reference>
<keyword evidence="4 12" id="KW-0808">Transferase</keyword>
<evidence type="ECO:0000256" key="4">
    <source>
        <dbReference type="ARBA" id="ARBA00022679"/>
    </source>
</evidence>
<keyword evidence="9" id="KW-0325">Glycoprotein</keyword>
<keyword evidence="6" id="KW-0735">Signal-anchor</keyword>
<evidence type="ECO:0000256" key="9">
    <source>
        <dbReference type="ARBA" id="ARBA00023180"/>
    </source>
</evidence>
<dbReference type="FunCoup" id="A0A1D2VCZ7">
    <property type="interactions" value="54"/>
</dbReference>
<dbReference type="GO" id="GO:0005794">
    <property type="term" value="C:Golgi apparatus"/>
    <property type="evidence" value="ECO:0007669"/>
    <property type="project" value="TreeGrafter"/>
</dbReference>
<dbReference type="InterPro" id="IPR022751">
    <property type="entry name" value="Alpha_mannosyltransferase"/>
</dbReference>
<dbReference type="GO" id="GO:0016020">
    <property type="term" value="C:membrane"/>
    <property type="evidence" value="ECO:0007669"/>
    <property type="project" value="UniProtKB-SubCell"/>
</dbReference>
<keyword evidence="8" id="KW-0472">Membrane</keyword>
<sequence>MANKIGDSRNTDHLFGNHTSDGRNGPAYEREIKLEKFSLISVVYESILNDYSLSQFLGLPHNQKCNLYFNTLTKNNVDWKFFNYSSAIPLNDSITHSDYSYQKSIYNGLSNYVNENLNDSESDNKEKIKQLESQYDKILDNNNRIEKRMVDSINHLRIFANCYLNPNFQNSKLNKPQARTIKSLNILNHKDVQLLSTKSTKNIQPHLFKTTDSTNTNCSIIESNLFPWFSKILPTYTRWTNQSTPINQLPKIDDYLPNNNLFNIEDQLRFNYNYNLSSFNTYAYYALINLDPLVDNSYQQSDLNTPNTNDINIFNENDTKIFNENDIYTANESDQKNEKTGILNNLYKNVYDMNYYSKIKIFNDNTHDNNNDNIKINNKFDSCIMNHLKNSLNGKGIALSASDEHLDQIISLIVLLRTLDNNLPIQIVHKGDLSQQSITKIIKISRDLSNTYLISKKNLSTYNSLINYLKNLLLEIQNNDETPQQEKNNLYNLLLKSVQRFNVKTILPPQEVWFVDVSNSIDPNYKGYYKKFSNKMLAYFFSSFKHVLLMDVDTVPLINPIFFFNHKYYSNSFKNNQAFFFKDRETEDKHDISDSFFYKKLMPNKIDQLLFDIPPVSNFTLNNHFLHDDKNWHFFMEAGIVSINKKKHFLGALASMQLLFWEPAYVRAHGDKELYWLGLSIAGDESYNFNNKAAGGVGSLDMNFKSANSKKLCSIHPAHVWGGFSNSFNNFNSEQHYDDHDDYENEIYYNAINDNLYDNYNDIEENRLLWVNSGFQNCKKDGAWEKDIEKDEFKDNFKDSNELKKFYFNSIKIENLIIPPSPDEYLQVRKSQKFQDNKIENEPNKGWVKSDTCDSYVWCTFDKVDGISEGISIEFDNLSRLYFNFLGEIWQCGKDFAIEKFLNDS</sequence>
<dbReference type="RefSeq" id="XP_020045776.1">
    <property type="nucleotide sequence ID" value="XM_020195167.1"/>
</dbReference>
<protein>
    <submittedName>
        <fullName evidence="12">Glycosyltransferase family 71 protein</fullName>
    </submittedName>
</protein>
<dbReference type="PANTHER" id="PTHR31392:SF1">
    <property type="entry name" value="ALPHA-1,3-MANNOSYLTRANSFERASE MNN1-RELATED"/>
    <property type="match status" value="1"/>
</dbReference>
<evidence type="ECO:0000256" key="1">
    <source>
        <dbReference type="ARBA" id="ARBA00004606"/>
    </source>
</evidence>
<gene>
    <name evidence="12" type="ORF">ASCRUDRAFT_9509</name>
</gene>
<dbReference type="STRING" id="1344418.A0A1D2VCZ7"/>
<keyword evidence="3" id="KW-0328">Glycosyltransferase</keyword>
<evidence type="ECO:0000313" key="12">
    <source>
        <dbReference type="EMBL" id="ODV59469.1"/>
    </source>
</evidence>
<accession>A0A1D2VCZ7</accession>
<dbReference type="GO" id="GO:0000033">
    <property type="term" value="F:alpha-1,3-mannosyltransferase activity"/>
    <property type="evidence" value="ECO:0007669"/>
    <property type="project" value="TreeGrafter"/>
</dbReference>
<dbReference type="InParanoid" id="A0A1D2VCZ7"/>